<protein>
    <recommendedName>
        <fullName evidence="5">RxLR effector protein</fullName>
    </recommendedName>
</protein>
<evidence type="ECO:0000256" key="2">
    <source>
        <dbReference type="ARBA" id="ARBA00010400"/>
    </source>
</evidence>
<comment type="similarity">
    <text evidence="2 5">Belongs to the RxLR effector family.</text>
</comment>
<evidence type="ECO:0000256" key="5">
    <source>
        <dbReference type="RuleBase" id="RU367124"/>
    </source>
</evidence>
<reference evidence="7" key="1">
    <citation type="submission" date="2021-02" db="EMBL/GenBank/DDBJ databases">
        <authorList>
            <person name="Palmer J.M."/>
        </authorList>
    </citation>
    <scope>NUCLEOTIDE SEQUENCE</scope>
    <source>
        <strain evidence="7">SCRP734</strain>
    </source>
</reference>
<organism evidence="7 8">
    <name type="scientific">Phytophthora pseudosyringae</name>
    <dbReference type="NCBI Taxonomy" id="221518"/>
    <lineage>
        <taxon>Eukaryota</taxon>
        <taxon>Sar</taxon>
        <taxon>Stramenopiles</taxon>
        <taxon>Oomycota</taxon>
        <taxon>Peronosporomycetes</taxon>
        <taxon>Peronosporales</taxon>
        <taxon>Peronosporaceae</taxon>
        <taxon>Phytophthora</taxon>
    </lineage>
</organism>
<proteinExistence type="inferred from homology"/>
<gene>
    <name evidence="7" type="ORF">PHYPSEUDO_010822</name>
</gene>
<evidence type="ECO:0000256" key="1">
    <source>
        <dbReference type="ARBA" id="ARBA00004613"/>
    </source>
</evidence>
<evidence type="ECO:0000256" key="4">
    <source>
        <dbReference type="ARBA" id="ARBA00022729"/>
    </source>
</evidence>
<feature type="region of interest" description="Disordered" evidence="6">
    <location>
        <begin position="40"/>
        <end position="77"/>
    </location>
</feature>
<evidence type="ECO:0000313" key="8">
    <source>
        <dbReference type="Proteomes" id="UP000694044"/>
    </source>
</evidence>
<dbReference type="Proteomes" id="UP000694044">
    <property type="component" value="Unassembled WGS sequence"/>
</dbReference>
<feature type="chain" id="PRO_5035942517" description="RxLR effector protein" evidence="5">
    <location>
        <begin position="21"/>
        <end position="115"/>
    </location>
</feature>
<feature type="signal peptide" evidence="5">
    <location>
        <begin position="1"/>
        <end position="20"/>
    </location>
</feature>
<evidence type="ECO:0000256" key="6">
    <source>
        <dbReference type="SAM" id="MobiDB-lite"/>
    </source>
</evidence>
<keyword evidence="4 5" id="KW-0732">Signal</keyword>
<feature type="compositionally biased region" description="Polar residues" evidence="6">
    <location>
        <begin position="66"/>
        <end position="77"/>
    </location>
</feature>
<comment type="subcellular location">
    <subcellularLocation>
        <location evidence="1 5">Secreted</location>
    </subcellularLocation>
</comment>
<sequence length="115" mass="12569">MRCPWLVLLVSIALLANTGAVSNPDEPEILRPKVRKNRVLIKKNKPENDGGFGDIKTNPGAEERGASTSAVESLSNSLKPADQLDDWLKKGESADDVFKLLTLDKAADDLWPTRS</sequence>
<dbReference type="InterPro" id="IPR031825">
    <property type="entry name" value="RXLR"/>
</dbReference>
<comment type="caution">
    <text evidence="7">The sequence shown here is derived from an EMBL/GenBank/DDBJ whole genome shotgun (WGS) entry which is preliminary data.</text>
</comment>
<evidence type="ECO:0000313" key="7">
    <source>
        <dbReference type="EMBL" id="KAG7389264.1"/>
    </source>
</evidence>
<evidence type="ECO:0000256" key="3">
    <source>
        <dbReference type="ARBA" id="ARBA00022525"/>
    </source>
</evidence>
<dbReference type="Pfam" id="PF16810">
    <property type="entry name" value="RXLR"/>
    <property type="match status" value="1"/>
</dbReference>
<dbReference type="AlphaFoldDB" id="A0A8T1WAI8"/>
<keyword evidence="3 5" id="KW-0964">Secreted</keyword>
<comment type="domain">
    <text evidence="5">The RxLR-dEER motif acts to carry the protein into the host cell cytoplasm through binding to cell surface phosphatidylinositol-3-phosphate.</text>
</comment>
<dbReference type="OrthoDB" id="106052at2759"/>
<name>A0A8T1WAI8_9STRA</name>
<accession>A0A8T1WAI8</accession>
<keyword evidence="8" id="KW-1185">Reference proteome</keyword>
<comment type="function">
    <text evidence="5">Effector that suppresses plant defense responses during pathogen infection.</text>
</comment>
<dbReference type="EMBL" id="JAGDFM010000047">
    <property type="protein sequence ID" value="KAG7389264.1"/>
    <property type="molecule type" value="Genomic_DNA"/>
</dbReference>